<evidence type="ECO:0000256" key="2">
    <source>
        <dbReference type="ARBA" id="ARBA00023125"/>
    </source>
</evidence>
<sequence length="303" mass="34905">MSKSLPSRIARLWKDFSTASVPTSLVTRPHVSHLGLFSLARRHSSSKLPRIADQQAVPATSPKSSYYGRRFTPHEDSVLLERRKQGLAFKEIGAELKKDEMTVCARYRVLVLLFGMNGTVPRRKRRYRGRYSASDDATILRMKAEGFKFSEIAKKLSISGSYDARQMLGRWRGVVLRERLSPASSPVAKPRRTRLTDEEFARIQKMRGEGVKWNVIADSWEEQLSVPTLRNLYHARRYVTAQTSADGRSEAHRRWSAEDLATLIALRDQEGRSWTEISQRLNRSRVGVQQRWFRLKKETKTTQ</sequence>
<evidence type="ECO:0000259" key="4">
    <source>
        <dbReference type="PROSITE" id="PS50090"/>
    </source>
</evidence>
<evidence type="ECO:0000313" key="6">
    <source>
        <dbReference type="Proteomes" id="UP000016931"/>
    </source>
</evidence>
<dbReference type="PROSITE" id="PS50090">
    <property type="entry name" value="MYB_LIKE"/>
    <property type="match status" value="1"/>
</dbReference>
<proteinExistence type="predicted"/>
<keyword evidence="2" id="KW-0238">DNA-binding</keyword>
<evidence type="ECO:0000256" key="3">
    <source>
        <dbReference type="ARBA" id="ARBA00023242"/>
    </source>
</evidence>
<dbReference type="SUPFAM" id="SSF46689">
    <property type="entry name" value="Homeodomain-like"/>
    <property type="match status" value="1"/>
</dbReference>
<feature type="domain" description="Myb-like" evidence="4">
    <location>
        <begin position="254"/>
        <end position="296"/>
    </location>
</feature>
<dbReference type="GO" id="GO:0005634">
    <property type="term" value="C:nucleus"/>
    <property type="evidence" value="ECO:0007669"/>
    <property type="project" value="UniProtKB-SubCell"/>
</dbReference>
<dbReference type="SMART" id="SM00717">
    <property type="entry name" value="SANT"/>
    <property type="match status" value="1"/>
</dbReference>
<comment type="subcellular location">
    <subcellularLocation>
        <location evidence="1">Nucleus</location>
    </subcellularLocation>
</comment>
<dbReference type="Proteomes" id="UP000016931">
    <property type="component" value="Unassembled WGS sequence"/>
</dbReference>
<dbReference type="EMBL" id="KB456272">
    <property type="protein sequence ID" value="EMF08141.1"/>
    <property type="molecule type" value="Genomic_DNA"/>
</dbReference>
<dbReference type="AlphaFoldDB" id="M3CWT8"/>
<dbReference type="InterPro" id="IPR009057">
    <property type="entry name" value="Homeodomain-like_sf"/>
</dbReference>
<dbReference type="PANTHER" id="PTHR46380">
    <property type="entry name" value="CYCLIN-D-BINDING MYB-LIKE TRANSCRIPTION FACTOR 1"/>
    <property type="match status" value="1"/>
</dbReference>
<gene>
    <name evidence="5" type="ORF">SEPMUDRAFT_152414</name>
</gene>
<keyword evidence="3" id="KW-0539">Nucleus</keyword>
<dbReference type="GO" id="GO:0000976">
    <property type="term" value="F:transcription cis-regulatory region binding"/>
    <property type="evidence" value="ECO:0007669"/>
    <property type="project" value="TreeGrafter"/>
</dbReference>
<dbReference type="GO" id="GO:0003700">
    <property type="term" value="F:DNA-binding transcription factor activity"/>
    <property type="evidence" value="ECO:0007669"/>
    <property type="project" value="TreeGrafter"/>
</dbReference>
<dbReference type="InterPro" id="IPR001005">
    <property type="entry name" value="SANT/Myb"/>
</dbReference>
<dbReference type="GeneID" id="27904570"/>
<protein>
    <recommendedName>
        <fullName evidence="4">Myb-like domain-containing protein</fullName>
    </recommendedName>
</protein>
<dbReference type="RefSeq" id="XP_016756262.1">
    <property type="nucleotide sequence ID" value="XM_016907433.1"/>
</dbReference>
<name>M3CWT8_SPHMS</name>
<evidence type="ECO:0000313" key="5">
    <source>
        <dbReference type="EMBL" id="EMF08141.1"/>
    </source>
</evidence>
<accession>M3CWT8</accession>
<evidence type="ECO:0000256" key="1">
    <source>
        <dbReference type="ARBA" id="ARBA00004123"/>
    </source>
</evidence>
<organism evidence="5 6">
    <name type="scientific">Sphaerulina musiva (strain SO2202)</name>
    <name type="common">Poplar stem canker fungus</name>
    <name type="synonym">Septoria musiva</name>
    <dbReference type="NCBI Taxonomy" id="692275"/>
    <lineage>
        <taxon>Eukaryota</taxon>
        <taxon>Fungi</taxon>
        <taxon>Dikarya</taxon>
        <taxon>Ascomycota</taxon>
        <taxon>Pezizomycotina</taxon>
        <taxon>Dothideomycetes</taxon>
        <taxon>Dothideomycetidae</taxon>
        <taxon>Mycosphaerellales</taxon>
        <taxon>Mycosphaerellaceae</taxon>
        <taxon>Sphaerulina</taxon>
    </lineage>
</organism>
<dbReference type="PANTHER" id="PTHR46380:SF2">
    <property type="entry name" value="CYCLIN-D-BINDING MYB-LIKE TRANSCRIPTION FACTOR 1"/>
    <property type="match status" value="1"/>
</dbReference>
<dbReference type="OMA" id="SWTEISQ"/>
<dbReference type="InterPro" id="IPR051651">
    <property type="entry name" value="DMTF1_DNA-bind_reg"/>
</dbReference>
<dbReference type="HOGENOM" id="CLU_918804_0_0_1"/>
<dbReference type="Gene3D" id="1.10.10.60">
    <property type="entry name" value="Homeodomain-like"/>
    <property type="match status" value="1"/>
</dbReference>
<keyword evidence="6" id="KW-1185">Reference proteome</keyword>
<dbReference type="Pfam" id="PF13921">
    <property type="entry name" value="Myb_DNA-bind_6"/>
    <property type="match status" value="1"/>
</dbReference>
<reference evidence="5 6" key="1">
    <citation type="journal article" date="2012" name="PLoS Pathog.">
        <title>Diverse lifestyles and strategies of plant pathogenesis encoded in the genomes of eighteen Dothideomycetes fungi.</title>
        <authorList>
            <person name="Ohm R.A."/>
            <person name="Feau N."/>
            <person name="Henrissat B."/>
            <person name="Schoch C.L."/>
            <person name="Horwitz B.A."/>
            <person name="Barry K.W."/>
            <person name="Condon B.J."/>
            <person name="Copeland A.C."/>
            <person name="Dhillon B."/>
            <person name="Glaser F."/>
            <person name="Hesse C.N."/>
            <person name="Kosti I."/>
            <person name="LaButti K."/>
            <person name="Lindquist E.A."/>
            <person name="Lucas S."/>
            <person name="Salamov A.A."/>
            <person name="Bradshaw R.E."/>
            <person name="Ciuffetti L."/>
            <person name="Hamelin R.C."/>
            <person name="Kema G.H.J."/>
            <person name="Lawrence C."/>
            <person name="Scott J.A."/>
            <person name="Spatafora J.W."/>
            <person name="Turgeon B.G."/>
            <person name="de Wit P.J.G.M."/>
            <person name="Zhong S."/>
            <person name="Goodwin S.B."/>
            <person name="Grigoriev I.V."/>
        </authorList>
    </citation>
    <scope>NUCLEOTIDE SEQUENCE [LARGE SCALE GENOMIC DNA]</scope>
    <source>
        <strain evidence="5 6">SO2202</strain>
    </source>
</reference>